<accession>A0A498H948</accession>
<organism evidence="1 2">
    <name type="scientific">Malus domestica</name>
    <name type="common">Apple</name>
    <name type="synonym">Pyrus malus</name>
    <dbReference type="NCBI Taxonomy" id="3750"/>
    <lineage>
        <taxon>Eukaryota</taxon>
        <taxon>Viridiplantae</taxon>
        <taxon>Streptophyta</taxon>
        <taxon>Embryophyta</taxon>
        <taxon>Tracheophyta</taxon>
        <taxon>Spermatophyta</taxon>
        <taxon>Magnoliopsida</taxon>
        <taxon>eudicotyledons</taxon>
        <taxon>Gunneridae</taxon>
        <taxon>Pentapetalae</taxon>
        <taxon>rosids</taxon>
        <taxon>fabids</taxon>
        <taxon>Rosales</taxon>
        <taxon>Rosaceae</taxon>
        <taxon>Amygdaloideae</taxon>
        <taxon>Maleae</taxon>
        <taxon>Malus</taxon>
    </lineage>
</organism>
<evidence type="ECO:0000313" key="2">
    <source>
        <dbReference type="Proteomes" id="UP000290289"/>
    </source>
</evidence>
<gene>
    <name evidence="1" type="ORF">DVH24_028105</name>
</gene>
<comment type="caution">
    <text evidence="1">The sequence shown here is derived from an EMBL/GenBank/DDBJ whole genome shotgun (WGS) entry which is preliminary data.</text>
</comment>
<dbReference type="Proteomes" id="UP000290289">
    <property type="component" value="Chromosome 17"/>
</dbReference>
<dbReference type="PANTHER" id="PTHR31969">
    <property type="entry name" value="GEM-LIKE PROTEIN 2"/>
    <property type="match status" value="1"/>
</dbReference>
<reference evidence="1 2" key="1">
    <citation type="submission" date="2018-10" db="EMBL/GenBank/DDBJ databases">
        <title>A high-quality apple genome assembly.</title>
        <authorList>
            <person name="Hu J."/>
        </authorList>
    </citation>
    <scope>NUCLEOTIDE SEQUENCE [LARGE SCALE GENOMIC DNA]</scope>
    <source>
        <strain evidence="2">cv. HFTH1</strain>
        <tissue evidence="1">Young leaf</tissue>
    </source>
</reference>
<dbReference type="EMBL" id="RDQH01000343">
    <property type="protein sequence ID" value="RXH67958.1"/>
    <property type="molecule type" value="Genomic_DNA"/>
</dbReference>
<name>A0A498H948_MALDO</name>
<protein>
    <submittedName>
        <fullName evidence="1">Uncharacterized protein</fullName>
    </submittedName>
</protein>
<keyword evidence="2" id="KW-1185">Reference proteome</keyword>
<dbReference type="InterPro" id="IPR037848">
    <property type="entry name" value="GEM-like"/>
</dbReference>
<sequence length="324" mass="36020">MVRMTDFDMGHPPRKEPKTFWADIEALKEFKNPLNPDSVSPSSCVSSRDFTLDPCDNLFSGFVHLWLPLQPGRQLFVRQPITPACSPPYPGTSSVYKRSTSPTTFLRIDPGLALQLNTAESTQSLRQLILRLSPDSIGFFSNLNELVLDNNCLDGAIPQSLHGQVTGEGSVDCIRMNKLTNKADSFAHGVKEHENLMRLGPKITETVKGKLRLRAKIVKAGWALEVFTYAFSANAGEKLLKASQCYRLTTAGSMACLLFISTNKIAFCSEEVIMCKSSVSIFEQGNDNHVLWVIFQKKKKSRKHGYPLMHNNPSSKLIKGINLA</sequence>
<dbReference type="AlphaFoldDB" id="A0A498H948"/>
<evidence type="ECO:0000313" key="1">
    <source>
        <dbReference type="EMBL" id="RXH67958.1"/>
    </source>
</evidence>
<proteinExistence type="predicted"/>